<dbReference type="Pfam" id="PF06854">
    <property type="entry name" value="Phage_Gp15"/>
    <property type="match status" value="1"/>
</dbReference>
<reference evidence="1 2" key="1">
    <citation type="submission" date="2022-06" db="EMBL/GenBank/DDBJ databases">
        <title>Isolation of gut microbiota from human fecal samples.</title>
        <authorList>
            <person name="Pamer E.G."/>
            <person name="Barat B."/>
            <person name="Waligurski E."/>
            <person name="Medina S."/>
            <person name="Paddock L."/>
            <person name="Mostad J."/>
        </authorList>
    </citation>
    <scope>NUCLEOTIDE SEQUENCE [LARGE SCALE GENOMIC DNA]</scope>
    <source>
        <strain evidence="1 2">SL.3.17</strain>
    </source>
</reference>
<keyword evidence="2" id="KW-1185">Reference proteome</keyword>
<accession>A0ABT1RP90</accession>
<dbReference type="RefSeq" id="WP_256132206.1">
    <property type="nucleotide sequence ID" value="NZ_JANFXK010000009.1"/>
</dbReference>
<gene>
    <name evidence="1" type="ORF">NE619_09775</name>
</gene>
<proteinExistence type="predicted"/>
<protein>
    <submittedName>
        <fullName evidence="1">Gp15 family bacteriophage protein</fullName>
    </submittedName>
</protein>
<evidence type="ECO:0000313" key="2">
    <source>
        <dbReference type="Proteomes" id="UP001524502"/>
    </source>
</evidence>
<dbReference type="EMBL" id="JANFXK010000009">
    <property type="protein sequence ID" value="MCQ4637019.1"/>
    <property type="molecule type" value="Genomic_DNA"/>
</dbReference>
<evidence type="ECO:0000313" key="1">
    <source>
        <dbReference type="EMBL" id="MCQ4637019.1"/>
    </source>
</evidence>
<name>A0ABT1RP90_9FIRM</name>
<comment type="caution">
    <text evidence="1">The sequence shown here is derived from an EMBL/GenBank/DDBJ whole genome shotgun (WGS) entry which is preliminary data.</text>
</comment>
<dbReference type="Proteomes" id="UP001524502">
    <property type="component" value="Unassembled WGS sequence"/>
</dbReference>
<organism evidence="1 2">
    <name type="scientific">Anaerovorax odorimutans</name>
    <dbReference type="NCBI Taxonomy" id="109327"/>
    <lineage>
        <taxon>Bacteria</taxon>
        <taxon>Bacillati</taxon>
        <taxon>Bacillota</taxon>
        <taxon>Clostridia</taxon>
        <taxon>Peptostreptococcales</taxon>
        <taxon>Anaerovoracaceae</taxon>
        <taxon>Anaerovorax</taxon>
    </lineage>
</organism>
<sequence length="116" mass="13293">MNPRESSDAGYDLVNDFGLIVSSFQTQYGIRLSKELDSMKWDEFRDLISGLNERTPLGNIIAIRTETDPDAIKAFSPEARRIHDEWQNKRAEEITPQDYERAMRELEDIMKGLAGG</sequence>
<dbReference type="InterPro" id="IPR009660">
    <property type="entry name" value="Phage_A500_Gp15"/>
</dbReference>